<evidence type="ECO:0000313" key="1">
    <source>
        <dbReference type="EMBL" id="KFI51420.1"/>
    </source>
</evidence>
<evidence type="ECO:0000313" key="2">
    <source>
        <dbReference type="Proteomes" id="UP000029072"/>
    </source>
</evidence>
<dbReference type="STRING" id="1437609.BCAL_1151"/>
<comment type="caution">
    <text evidence="1">The sequence shown here is derived from an EMBL/GenBank/DDBJ whole genome shotgun (WGS) entry which is preliminary data.</text>
</comment>
<dbReference type="AlphaFoldDB" id="A0A086ZY20"/>
<dbReference type="Proteomes" id="UP000029072">
    <property type="component" value="Unassembled WGS sequence"/>
</dbReference>
<sequence length="42" mass="4782">MSFKDSMMRGLAMYGVNSMAQNGYANYKVMSDIINDVKETNR</sequence>
<dbReference type="EMBL" id="JGYS01000022">
    <property type="protein sequence ID" value="KFI51420.1"/>
    <property type="molecule type" value="Genomic_DNA"/>
</dbReference>
<dbReference type="RefSeq" id="WP_258184550.1">
    <property type="nucleotide sequence ID" value="NZ_JDUV01000005.1"/>
</dbReference>
<organism evidence="1 2">
    <name type="scientific">Bifidobacterium callitrichos DSM 23973</name>
    <dbReference type="NCBI Taxonomy" id="1437609"/>
    <lineage>
        <taxon>Bacteria</taxon>
        <taxon>Bacillati</taxon>
        <taxon>Actinomycetota</taxon>
        <taxon>Actinomycetes</taxon>
        <taxon>Bifidobacteriales</taxon>
        <taxon>Bifidobacteriaceae</taxon>
        <taxon>Bifidobacterium</taxon>
    </lineage>
</organism>
<name>A0A086ZY20_9BIFI</name>
<protein>
    <submittedName>
        <fullName evidence="1">Uncharacterized protein</fullName>
    </submittedName>
</protein>
<accession>A0A086ZY20</accession>
<reference evidence="1 2" key="1">
    <citation type="submission" date="2014-03" db="EMBL/GenBank/DDBJ databases">
        <title>Genomics of Bifidobacteria.</title>
        <authorList>
            <person name="Ventura M."/>
            <person name="Milani C."/>
            <person name="Lugli G.A."/>
        </authorList>
    </citation>
    <scope>NUCLEOTIDE SEQUENCE [LARGE SCALE GENOMIC DNA]</scope>
    <source>
        <strain evidence="1 2">DSM 23973</strain>
    </source>
</reference>
<gene>
    <name evidence="1" type="ORF">BCAL_1151</name>
</gene>
<proteinExistence type="predicted"/>